<organism evidence="1">
    <name type="scientific">viral metagenome</name>
    <dbReference type="NCBI Taxonomy" id="1070528"/>
    <lineage>
        <taxon>unclassified sequences</taxon>
        <taxon>metagenomes</taxon>
        <taxon>organismal metagenomes</taxon>
    </lineage>
</organism>
<accession>A0A6H2A0T3</accession>
<dbReference type="EMBL" id="MT144421">
    <property type="protein sequence ID" value="QJA53434.1"/>
    <property type="molecule type" value="Genomic_DNA"/>
</dbReference>
<dbReference type="AlphaFoldDB" id="A0A6H2A0T3"/>
<dbReference type="EMBL" id="MT142423">
    <property type="protein sequence ID" value="QJA80456.1"/>
    <property type="molecule type" value="Genomic_DNA"/>
</dbReference>
<proteinExistence type="predicted"/>
<sequence length="58" mass="6953">MKFYIPIAIECPICKCWLASRRESYPTGKITHVMCDNPDCEIYRRKFKPPEMELEEIE</sequence>
<protein>
    <submittedName>
        <fullName evidence="1">Uncharacterized protein</fullName>
    </submittedName>
</protein>
<evidence type="ECO:0000313" key="3">
    <source>
        <dbReference type="EMBL" id="QJA80456.1"/>
    </source>
</evidence>
<dbReference type="EMBL" id="MT141253">
    <property type="protein sequence ID" value="QJA57074.1"/>
    <property type="molecule type" value="Genomic_DNA"/>
</dbReference>
<name>A0A6H2A0T3_9ZZZZ</name>
<reference evidence="1" key="1">
    <citation type="submission" date="2020-03" db="EMBL/GenBank/DDBJ databases">
        <title>The deep terrestrial virosphere.</title>
        <authorList>
            <person name="Holmfeldt K."/>
            <person name="Nilsson E."/>
            <person name="Simone D."/>
            <person name="Lopez-Fernandez M."/>
            <person name="Wu X."/>
            <person name="de Brujin I."/>
            <person name="Lundin D."/>
            <person name="Andersson A."/>
            <person name="Bertilsson S."/>
            <person name="Dopson M."/>
        </authorList>
    </citation>
    <scope>NUCLEOTIDE SEQUENCE</scope>
    <source>
        <strain evidence="3">MM415A00710</strain>
        <strain evidence="2">MM415B01724</strain>
        <strain evidence="1">TM448A03536</strain>
    </source>
</reference>
<gene>
    <name evidence="3" type="ORF">MM415A00710_0006</name>
    <name evidence="2" type="ORF">MM415B01724_0008</name>
    <name evidence="1" type="ORF">TM448A03536_0006</name>
</gene>
<evidence type="ECO:0000313" key="2">
    <source>
        <dbReference type="EMBL" id="QJA57074.1"/>
    </source>
</evidence>
<evidence type="ECO:0000313" key="1">
    <source>
        <dbReference type="EMBL" id="QJA53434.1"/>
    </source>
</evidence>